<feature type="non-terminal residue" evidence="2">
    <location>
        <position position="1717"/>
    </location>
</feature>
<evidence type="ECO:0000256" key="1">
    <source>
        <dbReference type="SAM" id="MobiDB-lite"/>
    </source>
</evidence>
<feature type="compositionally biased region" description="Basic and acidic residues" evidence="1">
    <location>
        <begin position="1462"/>
        <end position="1476"/>
    </location>
</feature>
<feature type="compositionally biased region" description="Pro residues" evidence="1">
    <location>
        <begin position="221"/>
        <end position="230"/>
    </location>
</feature>
<protein>
    <submittedName>
        <fullName evidence="2">Uncharacterized protein</fullName>
    </submittedName>
</protein>
<feature type="region of interest" description="Disordered" evidence="1">
    <location>
        <begin position="790"/>
        <end position="810"/>
    </location>
</feature>
<dbReference type="SMR" id="A0A482X541"/>
<evidence type="ECO:0000313" key="2">
    <source>
        <dbReference type="EMBL" id="RZF40401.1"/>
    </source>
</evidence>
<feature type="region of interest" description="Disordered" evidence="1">
    <location>
        <begin position="1237"/>
        <end position="1264"/>
    </location>
</feature>
<comment type="caution">
    <text evidence="2">The sequence shown here is derived from an EMBL/GenBank/DDBJ whole genome shotgun (WGS) entry which is preliminary data.</text>
</comment>
<keyword evidence="3" id="KW-1185">Reference proteome</keyword>
<name>A0A482X541_LAOST</name>
<dbReference type="OrthoDB" id="6593172at2759"/>
<feature type="region of interest" description="Disordered" evidence="1">
    <location>
        <begin position="554"/>
        <end position="579"/>
    </location>
</feature>
<feature type="compositionally biased region" description="Polar residues" evidence="1">
    <location>
        <begin position="378"/>
        <end position="403"/>
    </location>
</feature>
<feature type="compositionally biased region" description="Polar residues" evidence="1">
    <location>
        <begin position="26"/>
        <end position="37"/>
    </location>
</feature>
<organism evidence="2 3">
    <name type="scientific">Laodelphax striatellus</name>
    <name type="common">Small brown planthopper</name>
    <name type="synonym">Delphax striatella</name>
    <dbReference type="NCBI Taxonomy" id="195883"/>
    <lineage>
        <taxon>Eukaryota</taxon>
        <taxon>Metazoa</taxon>
        <taxon>Ecdysozoa</taxon>
        <taxon>Arthropoda</taxon>
        <taxon>Hexapoda</taxon>
        <taxon>Insecta</taxon>
        <taxon>Pterygota</taxon>
        <taxon>Neoptera</taxon>
        <taxon>Paraneoptera</taxon>
        <taxon>Hemiptera</taxon>
        <taxon>Auchenorrhyncha</taxon>
        <taxon>Fulgoroidea</taxon>
        <taxon>Delphacidae</taxon>
        <taxon>Criomorphinae</taxon>
        <taxon>Laodelphax</taxon>
    </lineage>
</organism>
<sequence length="1717" mass="191490">MMLNNFGGASTVYNSHGQDNSKDTSAHPQSMDSTSKQTAWGYAGHDGLYSGAACYPGPANHQPMYTVDQYKTNTKYTLPQDYARYPQYSSGTLHHPIPVKCSEMCCQHVSEAPHRYPLNPPPPSFQFSSHHVQPPRYTDYPTKHYAYNKRDKSNYPQMHADYPKYAAHNVRQQKEMKEPKAVIESHCAMYPVAAQNTSYWTTNGWMPPPPPPPYHQSRVPKPVPPPPPPFHDQESRKGVIMNGAANMKQPPAADYPSFRTECYELPSSFMTCSFSTANNRLTSMNSNNSSSMHQSSVSSNYNSNSASNSSVASSHCQIVDKQHAQITANQYSQATVVPNRVISNANCRRIVAGSTTNHLMNDNPVYSESMRSMESSRASITPEDSSSTNKAAAASECSQQEVSLQKKRPQLDVRQFLATWDDDEEEGARASPATAPPPLIVLDCRNIAEHEIRRVRDKLSSWENLQSQANSRRDMIDKTIINNMIAKPVIANEKISRDDHLSSESIMMCATKKPVQNSYESNLRNSKSSHLMADSSYPEIEHNFNHHHHLLHHMHPSRQQYSSSWDHSDVNKSPAGGSTVLETHQSTPVQPVFPHTIQHYEKKSNVSVVEPVPMISRNPTNYILDPPELKEQSPLEHLVNFYGDHRRLENNNAFDIMQDRNRIYAPKPTMPNSNPIQTEHVQSFDSPPGEMFCEPTSILKLVDSSRANIITNSIKPNSIEFDGNVLETSKTNVSSNQGGSYCQSIIQNPQAVFSNRLESSKIYTDLDTNKTVLNLTQRSEQNHCMPVISNSGPTRSPCNSNTSPLSNQSLSPMQKTAVTDCNVNNKILTTITSIAKQPRESIAEVPPLCHDPQTKKKTDIHCSLVDSKVLQVNQEKICEKNDISITLHSIGECNLNSNSQLAPAIVSEVCVPPYDNQLRQLLTGEEIVRDGDKSLTNKDKCVVENSALNHVEDELCNKNETLQTTYEENYLENANPPVKEIESNIDQFPIKPITPEKSPMQLSNTACPELSSNNNEGLETSEADKKSLLLHMPSLEDDDSSLAVISNSDVDCAEIQLNSTDCLKENYNLTSEHLNEKVINETSNNTFSSESIVDKQAGCEFSEKTDKIEKHYSSLNDWVCNTEINKYSNDSRSIVHDSVNCQSNNSTEELDRISTDETSICNITDLSNRTNESTSISNISFSNNECSSLVSIVTTSSSNENVAKQSSISEVDKFVSTNDLNVDKNVSLHESSADLLETTQRSPSCEKVDQHSSQNSVNIDCPDNDVPDKSPEKIILNDDMLDLKSNCSIALLSGEENNVITDDNNKISKCEIQDESMHSKNDFEKHFPVSLERDRSDVILRECATIDADETCKSDSYISSIRKTVINSDSQKILENCEKSTIEESCHTYEDGNNPGLSHIEKFVEATKNSITDDKILDSTVIQCGKTDTEKIFRSEENHGEVLDDRNELCNNLCDQVDDENDSKKQELVTETRDDNSSLSCNAENNLDDLSIVGESSRKQFIEEEEEVESVMSNSVSLKSSNEKQIDSSRNFIDCGGNFEKLEENTKLNNSSSVDLSSLDNASAGAIKENNVDLEIIVPSTSSKVCDFEIDVTSQDEECSIPIVESKNVELTEKPLLEKHLASESMPDNEKKLEEEVVIECENRSLQSQLTGIGKATSIGLQHLSPDEIRAENEDMILEIEEIQDEVQPSQQPTSPEMEHEENTITSNSDNSDKMCV</sequence>
<feature type="region of interest" description="Disordered" evidence="1">
    <location>
        <begin position="999"/>
        <end position="1021"/>
    </location>
</feature>
<dbReference type="EMBL" id="QKKF02018416">
    <property type="protein sequence ID" value="RZF40401.1"/>
    <property type="molecule type" value="Genomic_DNA"/>
</dbReference>
<reference evidence="2 3" key="1">
    <citation type="journal article" date="2017" name="Gigascience">
        <title>Genome sequence of the small brown planthopper, Laodelphax striatellus.</title>
        <authorList>
            <person name="Zhu J."/>
            <person name="Jiang F."/>
            <person name="Wang X."/>
            <person name="Yang P."/>
            <person name="Bao Y."/>
            <person name="Zhao W."/>
            <person name="Wang W."/>
            <person name="Lu H."/>
            <person name="Wang Q."/>
            <person name="Cui N."/>
            <person name="Li J."/>
            <person name="Chen X."/>
            <person name="Luo L."/>
            <person name="Yu J."/>
            <person name="Kang L."/>
            <person name="Cui F."/>
        </authorList>
    </citation>
    <scope>NUCLEOTIDE SEQUENCE [LARGE SCALE GENOMIC DNA]</scope>
    <source>
        <strain evidence="2">Lst14</strain>
    </source>
</reference>
<dbReference type="InParanoid" id="A0A482X541"/>
<feature type="compositionally biased region" description="Polar residues" evidence="1">
    <location>
        <begin position="1000"/>
        <end position="1018"/>
    </location>
</feature>
<gene>
    <name evidence="2" type="ORF">LSTR_LSTR010988</name>
</gene>
<feature type="region of interest" description="Disordered" evidence="1">
    <location>
        <begin position="1461"/>
        <end position="1481"/>
    </location>
</feature>
<feature type="region of interest" description="Disordered" evidence="1">
    <location>
        <begin position="12"/>
        <end position="37"/>
    </location>
</feature>
<evidence type="ECO:0000313" key="3">
    <source>
        <dbReference type="Proteomes" id="UP000291343"/>
    </source>
</evidence>
<accession>A0A482X541</accession>
<feature type="region of interest" description="Disordered" evidence="1">
    <location>
        <begin position="358"/>
        <end position="405"/>
    </location>
</feature>
<dbReference type="Proteomes" id="UP000291343">
    <property type="component" value="Unassembled WGS sequence"/>
</dbReference>
<feature type="region of interest" description="Disordered" evidence="1">
    <location>
        <begin position="285"/>
        <end position="309"/>
    </location>
</feature>
<feature type="compositionally biased region" description="Low complexity" evidence="1">
    <location>
        <begin position="367"/>
        <end position="377"/>
    </location>
</feature>
<proteinExistence type="predicted"/>
<feature type="region of interest" description="Disordered" evidence="1">
    <location>
        <begin position="1683"/>
        <end position="1717"/>
    </location>
</feature>
<feature type="region of interest" description="Disordered" evidence="1">
    <location>
        <begin position="210"/>
        <end position="232"/>
    </location>
</feature>